<dbReference type="EMBL" id="PNRF01000034">
    <property type="protein sequence ID" value="PMR73566.1"/>
    <property type="molecule type" value="Genomic_DNA"/>
</dbReference>
<sequence>MPTKYISRQELPASQQLKLVKSEAKKLRRTNNKDRNHKFYLNLVSRKYGYENYDALFLKFKEELRNWQNKGRELCKSRPADSRRSYYFVTMHDSFQYSYYSHWVAWDDEGYELRAPSQMNPAWVIELIRESLREPLYIIHDMDEAFRWMWFWQGRALVDHDVITKKIETFLLPSRSYSHPRLSECSD</sequence>
<dbReference type="RefSeq" id="WP_102654523.1">
    <property type="nucleotide sequence ID" value="NZ_PNRF01000034.1"/>
</dbReference>
<comment type="caution">
    <text evidence="1">The sequence shown here is derived from an EMBL/GenBank/DDBJ whole genome shotgun (WGS) entry which is preliminary data.</text>
</comment>
<organism evidence="1 2">
    <name type="scientific">Billgrantia endophytica</name>
    <dbReference type="NCBI Taxonomy" id="2033802"/>
    <lineage>
        <taxon>Bacteria</taxon>
        <taxon>Pseudomonadati</taxon>
        <taxon>Pseudomonadota</taxon>
        <taxon>Gammaproteobacteria</taxon>
        <taxon>Oceanospirillales</taxon>
        <taxon>Halomonadaceae</taxon>
        <taxon>Billgrantia</taxon>
    </lineage>
</organism>
<dbReference type="Proteomes" id="UP000235803">
    <property type="component" value="Unassembled WGS sequence"/>
</dbReference>
<protein>
    <submittedName>
        <fullName evidence="1">Uncharacterized protein</fullName>
    </submittedName>
</protein>
<dbReference type="OrthoDB" id="1235060at2"/>
<proteinExistence type="predicted"/>
<accession>A0A2N7TZE7</accession>
<name>A0A2N7TZE7_9GAMM</name>
<dbReference type="AlphaFoldDB" id="A0A2N7TZE7"/>
<evidence type="ECO:0000313" key="1">
    <source>
        <dbReference type="EMBL" id="PMR73566.1"/>
    </source>
</evidence>
<keyword evidence="2" id="KW-1185">Reference proteome</keyword>
<evidence type="ECO:0000313" key="2">
    <source>
        <dbReference type="Proteomes" id="UP000235803"/>
    </source>
</evidence>
<gene>
    <name evidence="1" type="ORF">C1H69_16710</name>
</gene>
<reference evidence="1 2" key="1">
    <citation type="submission" date="2018-01" db="EMBL/GenBank/DDBJ databases">
        <title>Halomonas endophytica sp. nov., isolated from storage liquid in the stems of Populus euphratica.</title>
        <authorList>
            <person name="Chen C."/>
        </authorList>
    </citation>
    <scope>NUCLEOTIDE SEQUENCE [LARGE SCALE GENOMIC DNA]</scope>
    <source>
        <strain evidence="1 2">MC28</strain>
    </source>
</reference>